<proteinExistence type="predicted"/>
<gene>
    <name evidence="2" type="ORF">SAMN04489717_1330</name>
</gene>
<dbReference type="EMBL" id="LT629732">
    <property type="protein sequence ID" value="SDS01352.1"/>
    <property type="molecule type" value="Genomic_DNA"/>
</dbReference>
<dbReference type="InterPro" id="IPR029058">
    <property type="entry name" value="AB_hydrolase_fold"/>
</dbReference>
<dbReference type="Gene3D" id="3.40.50.1820">
    <property type="entry name" value="alpha/beta hydrolase"/>
    <property type="match status" value="1"/>
</dbReference>
<reference evidence="2 3" key="1">
    <citation type="submission" date="2016-10" db="EMBL/GenBank/DDBJ databases">
        <authorList>
            <person name="de Groot N.N."/>
        </authorList>
    </citation>
    <scope>NUCLEOTIDE SEQUENCE [LARGE SCALE GENOMIC DNA]</scope>
    <source>
        <strain evidence="2 3">DSM 22024</strain>
    </source>
</reference>
<sequence length="61" mass="6767">MEFTSEHRLDDGVLERDFTLGEIPGVLWTPGSAPNPAPLILTGHNGSLHKREPRLVARARH</sequence>
<dbReference type="Proteomes" id="UP000198983">
    <property type="component" value="Chromosome I"/>
</dbReference>
<organism evidence="2 3">
    <name type="scientific">Actinopolymorpha singaporensis</name>
    <dbReference type="NCBI Taxonomy" id="117157"/>
    <lineage>
        <taxon>Bacteria</taxon>
        <taxon>Bacillati</taxon>
        <taxon>Actinomycetota</taxon>
        <taxon>Actinomycetes</taxon>
        <taxon>Propionibacteriales</taxon>
        <taxon>Actinopolymorphaceae</taxon>
        <taxon>Actinopolymorpha</taxon>
    </lineage>
</organism>
<evidence type="ECO:0000313" key="2">
    <source>
        <dbReference type="EMBL" id="SDS01352.1"/>
    </source>
</evidence>
<protein>
    <submittedName>
        <fullName evidence="2">Uncharacterized protein</fullName>
    </submittedName>
</protein>
<name>A0A1H1NQU4_9ACTN</name>
<accession>A0A1H1NQU4</accession>
<keyword evidence="3" id="KW-1185">Reference proteome</keyword>
<dbReference type="STRING" id="117157.SAMN04489717_1330"/>
<dbReference type="AlphaFoldDB" id="A0A1H1NQU4"/>
<evidence type="ECO:0000256" key="1">
    <source>
        <dbReference type="SAM" id="MobiDB-lite"/>
    </source>
</evidence>
<feature type="region of interest" description="Disordered" evidence="1">
    <location>
        <begin position="38"/>
        <end position="61"/>
    </location>
</feature>
<dbReference type="RefSeq" id="WP_197681709.1">
    <property type="nucleotide sequence ID" value="NZ_LT629732.1"/>
</dbReference>
<evidence type="ECO:0000313" key="3">
    <source>
        <dbReference type="Proteomes" id="UP000198983"/>
    </source>
</evidence>